<dbReference type="RefSeq" id="WP_013497979.1">
    <property type="nucleotide sequence ID" value="NC_014833.1"/>
</dbReference>
<evidence type="ECO:0008006" key="3">
    <source>
        <dbReference type="Google" id="ProtNLM"/>
    </source>
</evidence>
<dbReference type="Proteomes" id="UP000006919">
    <property type="component" value="Chromosome"/>
</dbReference>
<dbReference type="InterPro" id="IPR005335">
    <property type="entry name" value="Terminase_ssu"/>
</dbReference>
<sequence>MQITPTKFAKMFVRTRNGSESAVRLGAGPEEAKALEADMLARKSVRRAIRKLDSEDEQNLCYVKTGLSRLAFGSINDAAALLFAEEPTREQVLSADLFNVAEIKKVKGGGVEMKFYDRQKALEKLVELDPELREVSAAQEFLNAVYAGSHDIGDMTEEKGDDEDE</sequence>
<dbReference type="KEGG" id="ral:Rumal_1294"/>
<dbReference type="GO" id="GO:0051276">
    <property type="term" value="P:chromosome organization"/>
    <property type="evidence" value="ECO:0007669"/>
    <property type="project" value="InterPro"/>
</dbReference>
<dbReference type="EMBL" id="CP002403">
    <property type="protein sequence ID" value="ADU21809.1"/>
    <property type="molecule type" value="Genomic_DNA"/>
</dbReference>
<dbReference type="eggNOG" id="ENOG5033HS4">
    <property type="taxonomic scope" value="Bacteria"/>
</dbReference>
<name>E6UEP0_RUMA7</name>
<evidence type="ECO:0000313" key="2">
    <source>
        <dbReference type="Proteomes" id="UP000006919"/>
    </source>
</evidence>
<reference evidence="1 2" key="1">
    <citation type="journal article" date="2011" name="J. Bacteriol.">
        <title>Complete genome of the cellulolytic ruminal bacterium Ruminococcus albus 7.</title>
        <authorList>
            <person name="Suen G."/>
            <person name="Stevenson D.M."/>
            <person name="Bruce D.C."/>
            <person name="Chertkov O."/>
            <person name="Copeland A."/>
            <person name="Cheng J.F."/>
            <person name="Detter C."/>
            <person name="Detter J.C."/>
            <person name="Goodwin L.A."/>
            <person name="Han C.S."/>
            <person name="Hauser L.J."/>
            <person name="Ivanova N.N."/>
            <person name="Kyrpides N.C."/>
            <person name="Land M.L."/>
            <person name="Lapidus A."/>
            <person name="Lucas S."/>
            <person name="Ovchinnikova G."/>
            <person name="Pitluck S."/>
            <person name="Tapia R."/>
            <person name="Woyke T."/>
            <person name="Boyum J."/>
            <person name="Mead D."/>
            <person name="Weimer P.J."/>
        </authorList>
    </citation>
    <scope>NUCLEOTIDE SEQUENCE [LARGE SCALE GENOMIC DNA]</scope>
    <source>
        <strain evidence="2">ATCC 27210 / DSM 20455 / JCM 14654 / NCDO 2250 / 7</strain>
    </source>
</reference>
<dbReference type="Pfam" id="PF03592">
    <property type="entry name" value="Terminase_2"/>
    <property type="match status" value="1"/>
</dbReference>
<dbReference type="STRING" id="697329.Rumal_1294"/>
<dbReference type="AlphaFoldDB" id="E6UEP0"/>
<dbReference type="OrthoDB" id="1852072at2"/>
<proteinExistence type="predicted"/>
<gene>
    <name evidence="1" type="ordered locus">Rumal_1294</name>
</gene>
<organism evidence="1 2">
    <name type="scientific">Ruminococcus albus (strain ATCC 27210 / DSM 20455 / JCM 14654 / NCDO 2250 / 7)</name>
    <dbReference type="NCBI Taxonomy" id="697329"/>
    <lineage>
        <taxon>Bacteria</taxon>
        <taxon>Bacillati</taxon>
        <taxon>Bacillota</taxon>
        <taxon>Clostridia</taxon>
        <taxon>Eubacteriales</taxon>
        <taxon>Oscillospiraceae</taxon>
        <taxon>Ruminococcus</taxon>
    </lineage>
</organism>
<accession>E6UEP0</accession>
<dbReference type="HOGENOM" id="CLU_1642463_0_0_9"/>
<protein>
    <recommendedName>
        <fullName evidence="3">Terminase small subunit</fullName>
    </recommendedName>
</protein>
<evidence type="ECO:0000313" key="1">
    <source>
        <dbReference type="EMBL" id="ADU21809.1"/>
    </source>
</evidence>